<dbReference type="Pfam" id="PF09831">
    <property type="entry name" value="DUF2058"/>
    <property type="match status" value="1"/>
</dbReference>
<organism evidence="2 3">
    <name type="scientific">Luteibacter yeojuensis</name>
    <dbReference type="NCBI Taxonomy" id="345309"/>
    <lineage>
        <taxon>Bacteria</taxon>
        <taxon>Pseudomonadati</taxon>
        <taxon>Pseudomonadota</taxon>
        <taxon>Gammaproteobacteria</taxon>
        <taxon>Lysobacterales</taxon>
        <taxon>Rhodanobacteraceae</taxon>
        <taxon>Luteibacter</taxon>
    </lineage>
</organism>
<evidence type="ECO:0000313" key="2">
    <source>
        <dbReference type="EMBL" id="NID16410.1"/>
    </source>
</evidence>
<dbReference type="EMBL" id="JAAQTL010000001">
    <property type="protein sequence ID" value="NID16410.1"/>
    <property type="molecule type" value="Genomic_DNA"/>
</dbReference>
<feature type="region of interest" description="Disordered" evidence="1">
    <location>
        <begin position="23"/>
        <end position="60"/>
    </location>
</feature>
<protein>
    <submittedName>
        <fullName evidence="2">DUF2058 domain-containing protein</fullName>
    </submittedName>
</protein>
<dbReference type="InterPro" id="IPR018636">
    <property type="entry name" value="DUF2058"/>
</dbReference>
<accession>A0A7X5QW66</accession>
<dbReference type="AlphaFoldDB" id="A0A7X5QW66"/>
<dbReference type="RefSeq" id="WP_166700046.1">
    <property type="nucleotide sequence ID" value="NZ_JAAQTL010000001.1"/>
</dbReference>
<comment type="caution">
    <text evidence="2">The sequence shown here is derived from an EMBL/GenBank/DDBJ whole genome shotgun (WGS) entry which is preliminary data.</text>
</comment>
<name>A0A7X5QW66_9GAMM</name>
<keyword evidence="3" id="KW-1185">Reference proteome</keyword>
<feature type="compositionally biased region" description="Basic and acidic residues" evidence="1">
    <location>
        <begin position="44"/>
        <end position="60"/>
    </location>
</feature>
<sequence length="181" mass="20306">MRNPLQEQLLKAGLVKKDKAAKIVRDQAKQRQGKAPAAPAEEQVDARRLQAERAERDRALAAERNAEARAREIRAQVRQIVETTRVKRDGDIAYRFPDGEKIASIFVNESLRSQLATGALVVARLGDGYELIPRMPADKIHARSPETIVLDHGRKEGGPAASEEEVDDYYKQFVVPDDLIW</sequence>
<evidence type="ECO:0000313" key="3">
    <source>
        <dbReference type="Proteomes" id="UP000518878"/>
    </source>
</evidence>
<evidence type="ECO:0000256" key="1">
    <source>
        <dbReference type="SAM" id="MobiDB-lite"/>
    </source>
</evidence>
<dbReference type="Proteomes" id="UP000518878">
    <property type="component" value="Unassembled WGS sequence"/>
</dbReference>
<gene>
    <name evidence="2" type="ORF">HBF32_13150</name>
</gene>
<proteinExistence type="predicted"/>
<reference evidence="2 3" key="1">
    <citation type="journal article" date="2006" name="Int. J. Syst. Evol. Microbiol.">
        <title>Dyella yeojuensis sp. nov., isolated from greenhouse soil in Korea.</title>
        <authorList>
            <person name="Kim B.Y."/>
            <person name="Weon H.Y."/>
            <person name="Lee K.H."/>
            <person name="Seok S.J."/>
            <person name="Kwon S.W."/>
            <person name="Go S.J."/>
            <person name="Stackebrandt E."/>
        </authorList>
    </citation>
    <scope>NUCLEOTIDE SEQUENCE [LARGE SCALE GENOMIC DNA]</scope>
    <source>
        <strain evidence="2 3">DSM 17673</strain>
    </source>
</reference>